<evidence type="ECO:0000313" key="13">
    <source>
        <dbReference type="EMBL" id="BBA29729.1"/>
    </source>
</evidence>
<evidence type="ECO:0000256" key="8">
    <source>
        <dbReference type="ARBA" id="ARBA00022989"/>
    </source>
</evidence>
<feature type="domain" description="TonB C-terminal" evidence="12">
    <location>
        <begin position="197"/>
        <end position="287"/>
    </location>
</feature>
<dbReference type="SUPFAM" id="SSF74653">
    <property type="entry name" value="TolA/TonB C-terminal domain"/>
    <property type="match status" value="1"/>
</dbReference>
<name>A0A250KJ37_9BACT</name>
<evidence type="ECO:0000256" key="9">
    <source>
        <dbReference type="ARBA" id="ARBA00023136"/>
    </source>
</evidence>
<evidence type="ECO:0000259" key="12">
    <source>
        <dbReference type="PROSITE" id="PS52015"/>
    </source>
</evidence>
<comment type="similarity">
    <text evidence="2">Belongs to the TonB family.</text>
</comment>
<accession>A0A250KJ37</accession>
<proteinExistence type="inferred from homology"/>
<keyword evidence="6 11" id="KW-0812">Transmembrane</keyword>
<keyword evidence="8 11" id="KW-1133">Transmembrane helix</keyword>
<dbReference type="PRINTS" id="PR01374">
    <property type="entry name" value="TONBPROTEIN"/>
</dbReference>
<comment type="subcellular location">
    <subcellularLocation>
        <location evidence="1">Cell inner membrane</location>
        <topology evidence="1">Single-pass membrane protein</topology>
        <orientation evidence="1">Periplasmic side</orientation>
    </subcellularLocation>
</comment>
<keyword evidence="9 11" id="KW-0472">Membrane</keyword>
<evidence type="ECO:0000256" key="11">
    <source>
        <dbReference type="SAM" id="Phobius"/>
    </source>
</evidence>
<dbReference type="Proteomes" id="UP000267517">
    <property type="component" value="Chromosome II"/>
</dbReference>
<evidence type="ECO:0000256" key="7">
    <source>
        <dbReference type="ARBA" id="ARBA00022927"/>
    </source>
</evidence>
<keyword evidence="7" id="KW-0653">Protein transport</keyword>
<keyword evidence="5" id="KW-0997">Cell inner membrane</keyword>
<dbReference type="GO" id="GO:0015031">
    <property type="term" value="P:protein transport"/>
    <property type="evidence" value="ECO:0007669"/>
    <property type="project" value="UniProtKB-KW"/>
</dbReference>
<dbReference type="InterPro" id="IPR003538">
    <property type="entry name" value="TonB"/>
</dbReference>
<dbReference type="Gene3D" id="3.30.1150.10">
    <property type="match status" value="1"/>
</dbReference>
<dbReference type="InterPro" id="IPR006260">
    <property type="entry name" value="TonB/TolA_C"/>
</dbReference>
<dbReference type="PROSITE" id="PS52015">
    <property type="entry name" value="TONB_CTD"/>
    <property type="match status" value="1"/>
</dbReference>
<evidence type="ECO:0000256" key="2">
    <source>
        <dbReference type="ARBA" id="ARBA00006555"/>
    </source>
</evidence>
<evidence type="ECO:0000256" key="6">
    <source>
        <dbReference type="ARBA" id="ARBA00022692"/>
    </source>
</evidence>
<feature type="transmembrane region" description="Helical" evidence="11">
    <location>
        <begin position="38"/>
        <end position="56"/>
    </location>
</feature>
<dbReference type="InterPro" id="IPR037682">
    <property type="entry name" value="TonB_C"/>
</dbReference>
<protein>
    <submittedName>
        <fullName evidence="13">Protein TonB</fullName>
    </submittedName>
</protein>
<evidence type="ECO:0000256" key="3">
    <source>
        <dbReference type="ARBA" id="ARBA00022448"/>
    </source>
</evidence>
<dbReference type="PANTHER" id="PTHR33446">
    <property type="entry name" value="PROTEIN TONB-RELATED"/>
    <property type="match status" value="1"/>
</dbReference>
<evidence type="ECO:0000313" key="14">
    <source>
        <dbReference type="Proteomes" id="UP000267517"/>
    </source>
</evidence>
<dbReference type="GO" id="GO:0055085">
    <property type="term" value="P:transmembrane transport"/>
    <property type="evidence" value="ECO:0007669"/>
    <property type="project" value="InterPro"/>
</dbReference>
<dbReference type="GO" id="GO:0098797">
    <property type="term" value="C:plasma membrane protein complex"/>
    <property type="evidence" value="ECO:0007669"/>
    <property type="project" value="TreeGrafter"/>
</dbReference>
<sequence length="287" mass="32450">MWRFCAHYGLYNGRKRCLVYLILEIKKSNRADLENKRWVGFLLGIIVALSFFFVAIEYNATGSDDDSANTKAIKNVTLHDMDMLPAIDQQDLAKTQEDKKPTMEDLLNLKRRDIPNKVTPHDAGSMNANDEKTGAPQVSDEPIIMPKITTTPEPPKVKEEAKKEMEKMTDDNSDKVVERYDDKVSKRILSETPTPPGGWVEFMKWLTKTLQYPAAAKESKLQGTVNITFIINADGTVDDVKIKNGKVPVLNDEALRVLKTMGKWKPGIEKNKPCRSLIEIPIVFQLS</sequence>
<dbReference type="Pfam" id="PF03544">
    <property type="entry name" value="TonB_C"/>
    <property type="match status" value="1"/>
</dbReference>
<gene>
    <name evidence="13" type="ORF">PMEL_200250</name>
</gene>
<keyword evidence="3" id="KW-0813">Transport</keyword>
<dbReference type="PANTHER" id="PTHR33446:SF2">
    <property type="entry name" value="PROTEIN TONB"/>
    <property type="match status" value="1"/>
</dbReference>
<organism evidence="13 14">
    <name type="scientific">Prevotella melaninogenica</name>
    <dbReference type="NCBI Taxonomy" id="28132"/>
    <lineage>
        <taxon>Bacteria</taxon>
        <taxon>Pseudomonadati</taxon>
        <taxon>Bacteroidota</taxon>
        <taxon>Bacteroidia</taxon>
        <taxon>Bacteroidales</taxon>
        <taxon>Prevotellaceae</taxon>
        <taxon>Prevotella</taxon>
    </lineage>
</organism>
<feature type="region of interest" description="Disordered" evidence="10">
    <location>
        <begin position="115"/>
        <end position="138"/>
    </location>
</feature>
<dbReference type="AlphaFoldDB" id="A0A250KJ37"/>
<dbReference type="NCBIfam" id="TIGR01352">
    <property type="entry name" value="tonB_Cterm"/>
    <property type="match status" value="1"/>
</dbReference>
<dbReference type="GO" id="GO:0031992">
    <property type="term" value="F:energy transducer activity"/>
    <property type="evidence" value="ECO:0007669"/>
    <property type="project" value="InterPro"/>
</dbReference>
<dbReference type="GO" id="GO:0015891">
    <property type="term" value="P:siderophore transport"/>
    <property type="evidence" value="ECO:0007669"/>
    <property type="project" value="InterPro"/>
</dbReference>
<reference evidence="13 14" key="1">
    <citation type="submission" date="2017-05" db="EMBL/GenBank/DDBJ databases">
        <title>whole genome sequence of Prevotella melaninogenica GAI 07411.</title>
        <authorList>
            <person name="Kondo Y."/>
            <person name="Hoshino T."/>
        </authorList>
    </citation>
    <scope>NUCLEOTIDE SEQUENCE [LARGE SCALE GENOMIC DNA]</scope>
    <source>
        <strain evidence="13 14">GAI 07411</strain>
    </source>
</reference>
<dbReference type="EMBL" id="AP018050">
    <property type="protein sequence ID" value="BBA29729.1"/>
    <property type="molecule type" value="Genomic_DNA"/>
</dbReference>
<evidence type="ECO:0000256" key="10">
    <source>
        <dbReference type="SAM" id="MobiDB-lite"/>
    </source>
</evidence>
<dbReference type="GO" id="GO:0030288">
    <property type="term" value="C:outer membrane-bounded periplasmic space"/>
    <property type="evidence" value="ECO:0007669"/>
    <property type="project" value="InterPro"/>
</dbReference>
<evidence type="ECO:0000256" key="1">
    <source>
        <dbReference type="ARBA" id="ARBA00004383"/>
    </source>
</evidence>
<evidence type="ECO:0000256" key="5">
    <source>
        <dbReference type="ARBA" id="ARBA00022519"/>
    </source>
</evidence>
<dbReference type="InterPro" id="IPR051045">
    <property type="entry name" value="TonB-dependent_transducer"/>
</dbReference>
<keyword evidence="4" id="KW-1003">Cell membrane</keyword>
<evidence type="ECO:0000256" key="4">
    <source>
        <dbReference type="ARBA" id="ARBA00022475"/>
    </source>
</evidence>